<gene>
    <name evidence="1" type="ORF">C8D95_105154</name>
</gene>
<evidence type="ECO:0000313" key="2">
    <source>
        <dbReference type="Proteomes" id="UP000245390"/>
    </source>
</evidence>
<protein>
    <submittedName>
        <fullName evidence="1">Uncharacterized protein</fullName>
    </submittedName>
</protein>
<proteinExistence type="predicted"/>
<reference evidence="1 2" key="1">
    <citation type="submission" date="2018-05" db="EMBL/GenBank/DDBJ databases">
        <title>Genomic Encyclopedia of Type Strains, Phase IV (KMG-IV): sequencing the most valuable type-strain genomes for metagenomic binning, comparative biology and taxonomic classification.</title>
        <authorList>
            <person name="Goeker M."/>
        </authorList>
    </citation>
    <scope>NUCLEOTIDE SEQUENCE [LARGE SCALE GENOMIC DNA]</scope>
    <source>
        <strain evidence="1 2">DSM 103371</strain>
    </source>
</reference>
<dbReference type="KEGG" id="salo:EF888_17840"/>
<accession>A0A316G587</accession>
<comment type="caution">
    <text evidence="1">The sequence shown here is derived from an EMBL/GenBank/DDBJ whole genome shotgun (WGS) entry which is preliminary data.</text>
</comment>
<keyword evidence="2" id="KW-1185">Reference proteome</keyword>
<dbReference type="Proteomes" id="UP000245390">
    <property type="component" value="Unassembled WGS sequence"/>
</dbReference>
<sequence length="214" mass="24618">MGRGSVQERHVDFSLGLAIARRYYDAAADFLPTDPQELEISFAAVSDRIAFAASNLIFSTELYIRNAAIDRKNAPSHHNVWSHYRRIAPDNRSLLQERFNDRIGRRTHPVSLSVVVSHSKKLRDEQVKELASTDPSRSKGEFLNLERILKDTGESYSVWRYLYQSIAAQKDHKIVRLHYVHLFCLCECLDEILAKTYGHATKDFVLSHHPIKRA</sequence>
<dbReference type="RefSeq" id="WP_126918611.1">
    <property type="nucleotide sequence ID" value="NZ_CP034588.1"/>
</dbReference>
<dbReference type="AlphaFoldDB" id="A0A316G587"/>
<dbReference type="EMBL" id="QGGV01000005">
    <property type="protein sequence ID" value="PWK56089.1"/>
    <property type="molecule type" value="Genomic_DNA"/>
</dbReference>
<organism evidence="1 2">
    <name type="scientific">Silicimonas algicola</name>
    <dbReference type="NCBI Taxonomy" id="1826607"/>
    <lineage>
        <taxon>Bacteria</taxon>
        <taxon>Pseudomonadati</taxon>
        <taxon>Pseudomonadota</taxon>
        <taxon>Alphaproteobacteria</taxon>
        <taxon>Rhodobacterales</taxon>
        <taxon>Paracoccaceae</taxon>
    </lineage>
</organism>
<name>A0A316G587_9RHOB</name>
<evidence type="ECO:0000313" key="1">
    <source>
        <dbReference type="EMBL" id="PWK56089.1"/>
    </source>
</evidence>